<dbReference type="AlphaFoldDB" id="A0A2T3ARL1"/>
<dbReference type="STRING" id="857342.A0A2T3ARL1"/>
<feature type="compositionally biased region" description="Basic and acidic residues" evidence="2">
    <location>
        <begin position="465"/>
        <end position="494"/>
    </location>
</feature>
<dbReference type="EMBL" id="KZ679017">
    <property type="protein sequence ID" value="PSS08972.1"/>
    <property type="molecule type" value="Genomic_DNA"/>
</dbReference>
<feature type="compositionally biased region" description="Polar residues" evidence="2">
    <location>
        <begin position="139"/>
        <end position="157"/>
    </location>
</feature>
<reference evidence="4 5" key="1">
    <citation type="journal article" date="2018" name="New Phytol.">
        <title>Comparative genomics and transcriptomics depict ericoid mycorrhizal fungi as versatile saprotrophs and plant mutualists.</title>
        <authorList>
            <person name="Martino E."/>
            <person name="Morin E."/>
            <person name="Grelet G.A."/>
            <person name="Kuo A."/>
            <person name="Kohler A."/>
            <person name="Daghino S."/>
            <person name="Barry K.W."/>
            <person name="Cichocki N."/>
            <person name="Clum A."/>
            <person name="Dockter R.B."/>
            <person name="Hainaut M."/>
            <person name="Kuo R.C."/>
            <person name="LaButti K."/>
            <person name="Lindahl B.D."/>
            <person name="Lindquist E.A."/>
            <person name="Lipzen A."/>
            <person name="Khouja H.R."/>
            <person name="Magnuson J."/>
            <person name="Murat C."/>
            <person name="Ohm R.A."/>
            <person name="Singer S.W."/>
            <person name="Spatafora J.W."/>
            <person name="Wang M."/>
            <person name="Veneault-Fourrey C."/>
            <person name="Henrissat B."/>
            <person name="Grigoriev I.V."/>
            <person name="Martin F.M."/>
            <person name="Perotto S."/>
        </authorList>
    </citation>
    <scope>NUCLEOTIDE SEQUENCE [LARGE SCALE GENOMIC DNA]</scope>
    <source>
        <strain evidence="4 5">ATCC 22711</strain>
    </source>
</reference>
<feature type="compositionally biased region" description="Low complexity" evidence="2">
    <location>
        <begin position="93"/>
        <end position="110"/>
    </location>
</feature>
<name>A0A2T3ARL1_AMORE</name>
<dbReference type="InterPro" id="IPR036621">
    <property type="entry name" value="Anticodon-bd_dom_sf"/>
</dbReference>
<dbReference type="InterPro" id="IPR000504">
    <property type="entry name" value="RRM_dom"/>
</dbReference>
<protein>
    <recommendedName>
        <fullName evidence="3">RRM domain-containing protein</fullName>
    </recommendedName>
</protein>
<dbReference type="GO" id="GO:0003723">
    <property type="term" value="F:RNA binding"/>
    <property type="evidence" value="ECO:0007669"/>
    <property type="project" value="UniProtKB-UniRule"/>
</dbReference>
<feature type="compositionally biased region" description="Polar residues" evidence="2">
    <location>
        <begin position="191"/>
        <end position="204"/>
    </location>
</feature>
<evidence type="ECO:0000259" key="3">
    <source>
        <dbReference type="PROSITE" id="PS50102"/>
    </source>
</evidence>
<evidence type="ECO:0000313" key="5">
    <source>
        <dbReference type="Proteomes" id="UP000241818"/>
    </source>
</evidence>
<dbReference type="PROSITE" id="PS50102">
    <property type="entry name" value="RRM"/>
    <property type="match status" value="1"/>
</dbReference>
<feature type="compositionally biased region" description="Basic and acidic residues" evidence="2">
    <location>
        <begin position="539"/>
        <end position="556"/>
    </location>
</feature>
<evidence type="ECO:0000256" key="2">
    <source>
        <dbReference type="SAM" id="MobiDB-lite"/>
    </source>
</evidence>
<keyword evidence="1" id="KW-0694">RNA-binding</keyword>
<dbReference type="InterPro" id="IPR035979">
    <property type="entry name" value="RBD_domain_sf"/>
</dbReference>
<evidence type="ECO:0000256" key="1">
    <source>
        <dbReference type="PROSITE-ProRule" id="PRU00176"/>
    </source>
</evidence>
<dbReference type="InterPro" id="IPR012677">
    <property type="entry name" value="Nucleotide-bd_a/b_plait_sf"/>
</dbReference>
<feature type="compositionally biased region" description="Polar residues" evidence="2">
    <location>
        <begin position="301"/>
        <end position="316"/>
    </location>
</feature>
<dbReference type="Gene3D" id="3.30.70.330">
    <property type="match status" value="1"/>
</dbReference>
<dbReference type="Gene3D" id="3.40.50.800">
    <property type="entry name" value="Anticodon-binding domain"/>
    <property type="match status" value="1"/>
</dbReference>
<feature type="compositionally biased region" description="Low complexity" evidence="2">
    <location>
        <begin position="12"/>
        <end position="40"/>
    </location>
</feature>
<feature type="compositionally biased region" description="Pro residues" evidence="2">
    <location>
        <begin position="275"/>
        <end position="291"/>
    </location>
</feature>
<sequence length="817" mass="88880">MTSTHIDPPQPAVVAPADSNFDPIASANPPDSPADSSFSDAYKEETNGEDGKQDGMVNQDTVSDDYAMTFDTDGEEHSDSQELSQRSGEQESKPLPVSVSVSSTVSPDVPIDTPQLGPDAGAPQSHSIPTHMPAVDATAPNSSENTAAQTRIETTKPTVPIYEEISNGEIDIQQLLDNITANAEKNEAASALNTPPSANPSNVSLPKVGTGLPAHASLPPRPQLPRPNYHDDISKYHAGAASFSQPHNTYKPPPGVNVPLVAAGAPGTYTDPRNGLPPPPTVSFRQPPPSTGSPVSPGAYPQTSRLPGQDGSTRSDLSGDVSDADARWGPEIQKLYDEFLAEERTYVTEGQWDRFPVGSRLFIGNLPSDKVTKRDIFHVFYKYGRLAQVAIKQAYGFVQFHDSAACYTALAREQGAEVRGRRMHLEISKPQKNTRNAQSTAAGRSRSPDYTRGGTGGNRQGQPGRGHDRYDSRSNAPVRDEYGRILRGRDDYRPGRSPSPVRGNFRGRDDYGIRGGRDSYDGRDRRRSRSRSRSPYSQRDNRYRERPSNGRRREASEDAELQIPRREPPNVPDVQIILMDQLDRGFVNWVEGELAARGLKVEIMFLSSRLPLETVIRRQILEGVHAVSQLDMRAQNSSKISLQVFDRQGTDNVRFDEYQDLEPKIAAELVLRAKNASASAQAQPTYDSGFVTGQAYQPPPAQPAAPNLANLVGQLDNTTLQKLLSSMSAPQQQTAPVAMATNPAVDLAGLLGGLKAQQPQQPQQTYPPTPDPYASLAGNPALSSLLGNGVSQQQQAQPQQSAQQVQNIMAQLARFRQ</sequence>
<gene>
    <name evidence="4" type="ORF">M430DRAFT_109128</name>
</gene>
<dbReference type="SMART" id="SM00360">
    <property type="entry name" value="RRM"/>
    <property type="match status" value="1"/>
</dbReference>
<organism evidence="4 5">
    <name type="scientific">Amorphotheca resinae ATCC 22711</name>
    <dbReference type="NCBI Taxonomy" id="857342"/>
    <lineage>
        <taxon>Eukaryota</taxon>
        <taxon>Fungi</taxon>
        <taxon>Dikarya</taxon>
        <taxon>Ascomycota</taxon>
        <taxon>Pezizomycotina</taxon>
        <taxon>Leotiomycetes</taxon>
        <taxon>Helotiales</taxon>
        <taxon>Amorphothecaceae</taxon>
        <taxon>Amorphotheca</taxon>
    </lineage>
</organism>
<dbReference type="Proteomes" id="UP000241818">
    <property type="component" value="Unassembled WGS sequence"/>
</dbReference>
<keyword evidence="5" id="KW-1185">Reference proteome</keyword>
<dbReference type="PANTHER" id="PTHR23295">
    <property type="entry name" value="NUCLEAR RECEPTOR COACTIVATOR 5-RELATED"/>
    <property type="match status" value="1"/>
</dbReference>
<dbReference type="InterPro" id="IPR052600">
    <property type="entry name" value="Nuc_rcpt_coact/corep"/>
</dbReference>
<feature type="compositionally biased region" description="Polar residues" evidence="2">
    <location>
        <begin position="430"/>
        <end position="442"/>
    </location>
</feature>
<feature type="domain" description="RRM" evidence="3">
    <location>
        <begin position="359"/>
        <end position="430"/>
    </location>
</feature>
<dbReference type="PANTHER" id="PTHR23295:SF6">
    <property type="entry name" value="NEOSIN, ISOFORM A"/>
    <property type="match status" value="1"/>
</dbReference>
<accession>A0A2T3ARL1</accession>
<dbReference type="SUPFAM" id="SSF54928">
    <property type="entry name" value="RNA-binding domain, RBD"/>
    <property type="match status" value="1"/>
</dbReference>
<feature type="compositionally biased region" description="Basic and acidic residues" evidence="2">
    <location>
        <begin position="41"/>
        <end position="53"/>
    </location>
</feature>
<feature type="region of interest" description="Disordered" evidence="2">
    <location>
        <begin position="424"/>
        <end position="568"/>
    </location>
</feature>
<dbReference type="Pfam" id="PF00076">
    <property type="entry name" value="RRM_1"/>
    <property type="match status" value="1"/>
</dbReference>
<feature type="region of interest" description="Disordered" evidence="2">
    <location>
        <begin position="1"/>
        <end position="159"/>
    </location>
</feature>
<dbReference type="RefSeq" id="XP_024717270.1">
    <property type="nucleotide sequence ID" value="XM_024861255.1"/>
</dbReference>
<dbReference type="InParanoid" id="A0A2T3ARL1"/>
<proteinExistence type="predicted"/>
<feature type="region of interest" description="Disordered" evidence="2">
    <location>
        <begin position="187"/>
        <end position="324"/>
    </location>
</feature>
<feature type="region of interest" description="Disordered" evidence="2">
    <location>
        <begin position="758"/>
        <end position="802"/>
    </location>
</feature>
<dbReference type="OrthoDB" id="10044938at2759"/>
<feature type="compositionally biased region" description="Basic and acidic residues" evidence="2">
    <location>
        <begin position="506"/>
        <end position="524"/>
    </location>
</feature>
<feature type="compositionally biased region" description="Low complexity" evidence="2">
    <location>
        <begin position="790"/>
        <end position="802"/>
    </location>
</feature>
<evidence type="ECO:0000313" key="4">
    <source>
        <dbReference type="EMBL" id="PSS08972.1"/>
    </source>
</evidence>
<dbReference type="GeneID" id="36569336"/>